<feature type="domain" description="Cyclin C-terminal" evidence="9">
    <location>
        <begin position="259"/>
        <end position="377"/>
    </location>
</feature>
<dbReference type="GO" id="GO:0016538">
    <property type="term" value="F:cyclin-dependent protein serine/threonine kinase regulator activity"/>
    <property type="evidence" value="ECO:0007669"/>
    <property type="project" value="InterPro"/>
</dbReference>
<evidence type="ECO:0000256" key="1">
    <source>
        <dbReference type="ARBA" id="ARBA00003222"/>
    </source>
</evidence>
<accession>A0A851NBV3</accession>
<keyword evidence="4" id="KW-0498">Mitosis</keyword>
<dbReference type="Pfam" id="PF00134">
    <property type="entry name" value="Cyclin_N"/>
    <property type="match status" value="1"/>
</dbReference>
<dbReference type="PANTHER" id="PTHR10177">
    <property type="entry name" value="CYCLINS"/>
    <property type="match status" value="1"/>
</dbReference>
<feature type="domain" description="Cyclin-like" evidence="8">
    <location>
        <begin position="263"/>
        <end position="344"/>
    </location>
</feature>
<organism evidence="10 11">
    <name type="scientific">Penelope pileata</name>
    <dbReference type="NCBI Taxonomy" id="1118817"/>
    <lineage>
        <taxon>Eukaryota</taxon>
        <taxon>Metazoa</taxon>
        <taxon>Chordata</taxon>
        <taxon>Craniata</taxon>
        <taxon>Vertebrata</taxon>
        <taxon>Euteleostomi</taxon>
        <taxon>Archelosauria</taxon>
        <taxon>Archosauria</taxon>
        <taxon>Dinosauria</taxon>
        <taxon>Saurischia</taxon>
        <taxon>Theropoda</taxon>
        <taxon>Coelurosauria</taxon>
        <taxon>Aves</taxon>
        <taxon>Neognathae</taxon>
        <taxon>Galloanserae</taxon>
        <taxon>Galliformes</taxon>
        <taxon>Cracidae</taxon>
        <taxon>Penelope</taxon>
    </lineage>
</organism>
<reference evidence="10" key="1">
    <citation type="submission" date="2019-09" db="EMBL/GenBank/DDBJ databases">
        <title>Bird 10,000 Genomes (B10K) Project - Family phase.</title>
        <authorList>
            <person name="Zhang G."/>
        </authorList>
    </citation>
    <scope>NUCLEOTIDE SEQUENCE</scope>
    <source>
        <strain evidence="10">B10K-DU-001-08</strain>
        <tissue evidence="10">Muscle</tissue>
    </source>
</reference>
<sequence>ITRGMENAVTGINGKAKAQVTGKRAVLEEIGNKVTRGSCVTKKADCLKASVKPTKGPAKMTNTAAPPKPPAAVSQAVKDTTVSKGLSPVPMDVSMQEEDLCQAFSDVLLNNVEDIDAEDWGNPQLCSDYVKDIYLYLRQLELQQSVRPHYLDGNTINGRMRAILVDWLVQVHSRFQLMQETLYMGVAVMDRFLQNHPVPRKRLQLVGITAMLLASKYEEMYCPDLAEFVYITDNAYTGDEVREMEMAILKELDFDLGRPLPLHFLRRASKAGEADAEQHTLAKYLMELTLIDYDMVHHHPSEIAAAALCLSQKILGHDKWGAKQQYYTGYTEDNLIVTMKHMAKNVVKVNENLTKYTAVKNKYASSKLLRISTIPQLNCKTIKDLASSLL</sequence>
<evidence type="ECO:0000313" key="11">
    <source>
        <dbReference type="Proteomes" id="UP000613066"/>
    </source>
</evidence>
<dbReference type="SMART" id="SM00385">
    <property type="entry name" value="CYCLIN"/>
    <property type="match status" value="2"/>
</dbReference>
<keyword evidence="5 7" id="KW-0195">Cyclin</keyword>
<dbReference type="GO" id="GO:0051301">
    <property type="term" value="P:cell division"/>
    <property type="evidence" value="ECO:0007669"/>
    <property type="project" value="UniProtKB-KW"/>
</dbReference>
<comment type="function">
    <text evidence="1">Essential for the control of the cell cycle at the G2/M (mitosis) transition.</text>
</comment>
<dbReference type="Pfam" id="PF02984">
    <property type="entry name" value="Cyclin_C"/>
    <property type="match status" value="1"/>
</dbReference>
<evidence type="ECO:0000256" key="5">
    <source>
        <dbReference type="ARBA" id="ARBA00023127"/>
    </source>
</evidence>
<dbReference type="InterPro" id="IPR039361">
    <property type="entry name" value="Cyclin"/>
</dbReference>
<dbReference type="InterPro" id="IPR036915">
    <property type="entry name" value="Cyclin-like_sf"/>
</dbReference>
<dbReference type="InterPro" id="IPR046965">
    <property type="entry name" value="Cyclin_A/B-like"/>
</dbReference>
<dbReference type="InterPro" id="IPR013763">
    <property type="entry name" value="Cyclin-like_dom"/>
</dbReference>
<dbReference type="InterPro" id="IPR006671">
    <property type="entry name" value="Cyclin_N"/>
</dbReference>
<keyword evidence="6" id="KW-0131">Cell cycle</keyword>
<keyword evidence="3" id="KW-0132">Cell division</keyword>
<evidence type="ECO:0000256" key="2">
    <source>
        <dbReference type="ARBA" id="ARBA00006955"/>
    </source>
</evidence>
<evidence type="ECO:0000259" key="9">
    <source>
        <dbReference type="SMART" id="SM01332"/>
    </source>
</evidence>
<dbReference type="GO" id="GO:0044772">
    <property type="term" value="P:mitotic cell cycle phase transition"/>
    <property type="evidence" value="ECO:0007669"/>
    <property type="project" value="InterPro"/>
</dbReference>
<dbReference type="FunFam" id="1.10.472.10:FF:000027">
    <property type="entry name" value="G2/mitotic-specific cyclin-B1"/>
    <property type="match status" value="1"/>
</dbReference>
<dbReference type="EMBL" id="WBMW01001092">
    <property type="protein sequence ID" value="NXC39773.1"/>
    <property type="molecule type" value="Genomic_DNA"/>
</dbReference>
<evidence type="ECO:0000256" key="3">
    <source>
        <dbReference type="ARBA" id="ARBA00022618"/>
    </source>
</evidence>
<protein>
    <submittedName>
        <fullName evidence="10">CCNB2 protein</fullName>
    </submittedName>
</protein>
<evidence type="ECO:0000256" key="4">
    <source>
        <dbReference type="ARBA" id="ARBA00022776"/>
    </source>
</evidence>
<dbReference type="Proteomes" id="UP000613066">
    <property type="component" value="Unassembled WGS sequence"/>
</dbReference>
<evidence type="ECO:0000259" key="8">
    <source>
        <dbReference type="SMART" id="SM00385"/>
    </source>
</evidence>
<comment type="caution">
    <text evidence="10">The sequence shown here is derived from an EMBL/GenBank/DDBJ whole genome shotgun (WGS) entry which is preliminary data.</text>
</comment>
<dbReference type="InterPro" id="IPR048258">
    <property type="entry name" value="Cyclins_cyclin-box"/>
</dbReference>
<comment type="similarity">
    <text evidence="2">Belongs to the cyclin family. Cyclin AB subfamily.</text>
</comment>
<name>A0A851NBV3_9GALL</name>
<dbReference type="SMART" id="SM01332">
    <property type="entry name" value="Cyclin_C"/>
    <property type="match status" value="1"/>
</dbReference>
<dbReference type="Gene3D" id="1.10.472.10">
    <property type="entry name" value="Cyclin-like"/>
    <property type="match status" value="2"/>
</dbReference>
<gene>
    <name evidence="10" type="primary">Ccnb2</name>
    <name evidence="10" type="ORF">PENPIL_R04678</name>
</gene>
<dbReference type="InterPro" id="IPR004367">
    <property type="entry name" value="Cyclin_C-dom"/>
</dbReference>
<dbReference type="SUPFAM" id="SSF47954">
    <property type="entry name" value="Cyclin-like"/>
    <property type="match status" value="2"/>
</dbReference>
<proteinExistence type="inferred from homology"/>
<evidence type="ECO:0000256" key="6">
    <source>
        <dbReference type="ARBA" id="ARBA00023306"/>
    </source>
</evidence>
<keyword evidence="11" id="KW-1185">Reference proteome</keyword>
<dbReference type="PIRSF" id="PIRSF001771">
    <property type="entry name" value="Cyclin_A_B_D_E"/>
    <property type="match status" value="1"/>
</dbReference>
<evidence type="ECO:0000313" key="10">
    <source>
        <dbReference type="EMBL" id="NXC39773.1"/>
    </source>
</evidence>
<feature type="domain" description="Cyclin-like" evidence="8">
    <location>
        <begin position="166"/>
        <end position="250"/>
    </location>
</feature>
<feature type="non-terminal residue" evidence="10">
    <location>
        <position position="390"/>
    </location>
</feature>
<evidence type="ECO:0000256" key="7">
    <source>
        <dbReference type="RuleBase" id="RU000383"/>
    </source>
</evidence>
<feature type="non-terminal residue" evidence="10">
    <location>
        <position position="1"/>
    </location>
</feature>
<dbReference type="CDD" id="cd20570">
    <property type="entry name" value="CYCLIN_CCNB2_rpt2"/>
    <property type="match status" value="1"/>
</dbReference>
<dbReference type="PROSITE" id="PS00292">
    <property type="entry name" value="CYCLINS"/>
    <property type="match status" value="1"/>
</dbReference>
<dbReference type="OrthoDB" id="5590282at2759"/>
<dbReference type="AlphaFoldDB" id="A0A851NBV3"/>